<feature type="non-terminal residue" evidence="1">
    <location>
        <position position="1"/>
    </location>
</feature>
<proteinExistence type="predicted"/>
<protein>
    <submittedName>
        <fullName evidence="1">Uncharacterized protein</fullName>
    </submittedName>
</protein>
<evidence type="ECO:0000313" key="1">
    <source>
        <dbReference type="EMBL" id="GAH84048.1"/>
    </source>
</evidence>
<sequence length="30" mass="3505">QTRHKILYGDALLGNLFYIVSQNLRDEPDD</sequence>
<organism evidence="1">
    <name type="scientific">marine sediment metagenome</name>
    <dbReference type="NCBI Taxonomy" id="412755"/>
    <lineage>
        <taxon>unclassified sequences</taxon>
        <taxon>metagenomes</taxon>
        <taxon>ecological metagenomes</taxon>
    </lineage>
</organism>
<dbReference type="EMBL" id="BARU01035752">
    <property type="protein sequence ID" value="GAH84048.1"/>
    <property type="molecule type" value="Genomic_DNA"/>
</dbReference>
<accession>X1KPX2</accession>
<name>X1KPX2_9ZZZZ</name>
<reference evidence="1" key="1">
    <citation type="journal article" date="2014" name="Front. Microbiol.">
        <title>High frequency of phylogenetically diverse reductive dehalogenase-homologous genes in deep subseafloor sedimentary metagenomes.</title>
        <authorList>
            <person name="Kawai M."/>
            <person name="Futagami T."/>
            <person name="Toyoda A."/>
            <person name="Takaki Y."/>
            <person name="Nishi S."/>
            <person name="Hori S."/>
            <person name="Arai W."/>
            <person name="Tsubouchi T."/>
            <person name="Morono Y."/>
            <person name="Uchiyama I."/>
            <person name="Ito T."/>
            <person name="Fujiyama A."/>
            <person name="Inagaki F."/>
            <person name="Takami H."/>
        </authorList>
    </citation>
    <scope>NUCLEOTIDE SEQUENCE</scope>
    <source>
        <strain evidence="1">Expedition CK06-06</strain>
    </source>
</reference>
<gene>
    <name evidence="1" type="ORF">S03H2_55909</name>
</gene>
<comment type="caution">
    <text evidence="1">The sequence shown here is derived from an EMBL/GenBank/DDBJ whole genome shotgun (WGS) entry which is preliminary data.</text>
</comment>
<dbReference type="AlphaFoldDB" id="X1KPX2"/>